<dbReference type="GO" id="GO:0055085">
    <property type="term" value="P:transmembrane transport"/>
    <property type="evidence" value="ECO:0007669"/>
    <property type="project" value="InterPro"/>
</dbReference>
<organism evidence="2 3">
    <name type="scientific">Flavobacterium stagni</name>
    <dbReference type="NCBI Taxonomy" id="2506421"/>
    <lineage>
        <taxon>Bacteria</taxon>
        <taxon>Pseudomonadati</taxon>
        <taxon>Bacteroidota</taxon>
        <taxon>Flavobacteriia</taxon>
        <taxon>Flavobacteriales</taxon>
        <taxon>Flavobacteriaceae</taxon>
        <taxon>Flavobacterium</taxon>
    </lineage>
</organism>
<dbReference type="RefSeq" id="WP_129459834.1">
    <property type="nucleotide sequence ID" value="NZ_SBKN01000001.1"/>
</dbReference>
<accession>A0A4Q1KAM0</accession>
<dbReference type="Gene3D" id="3.30.1150.10">
    <property type="match status" value="1"/>
</dbReference>
<comment type="caution">
    <text evidence="2">The sequence shown here is derived from an EMBL/GenBank/DDBJ whole genome shotgun (WGS) entry which is preliminary data.</text>
</comment>
<sequence length="127" mass="14532">MRPYLFFILLLFTTTVTSQIQGDGEVYLQGDLINPKFKGGGLEKFYDFVNQNYDFGKVKKQGKMLVSFVINQNGEVTDIRIIQLIDVESATEMIRVLKNSPKWEPATKNGNPTSITIKFPFEFKLKT</sequence>
<evidence type="ECO:0000259" key="1">
    <source>
        <dbReference type="PROSITE" id="PS52015"/>
    </source>
</evidence>
<dbReference type="AlphaFoldDB" id="A0A4Q1KAM0"/>
<evidence type="ECO:0000313" key="2">
    <source>
        <dbReference type="EMBL" id="RXR23867.1"/>
    </source>
</evidence>
<dbReference type="Proteomes" id="UP000289857">
    <property type="component" value="Unassembled WGS sequence"/>
</dbReference>
<dbReference type="Pfam" id="PF03544">
    <property type="entry name" value="TonB_C"/>
    <property type="match status" value="1"/>
</dbReference>
<name>A0A4Q1KAM0_9FLAO</name>
<dbReference type="SUPFAM" id="SSF74653">
    <property type="entry name" value="TolA/TonB C-terminal domain"/>
    <property type="match status" value="1"/>
</dbReference>
<dbReference type="InterPro" id="IPR037682">
    <property type="entry name" value="TonB_C"/>
</dbReference>
<dbReference type="PROSITE" id="PS52015">
    <property type="entry name" value="TONB_CTD"/>
    <property type="match status" value="1"/>
</dbReference>
<gene>
    <name evidence="2" type="ORF">EQG61_00045</name>
</gene>
<reference evidence="3" key="1">
    <citation type="submission" date="2019-01" db="EMBL/GenBank/DDBJ databases">
        <title>Cytophagaceae bacterium strain CAR-16.</title>
        <authorList>
            <person name="Chen W.-M."/>
        </authorList>
    </citation>
    <scope>NUCLEOTIDE SEQUENCE [LARGE SCALE GENOMIC DNA]</scope>
    <source>
        <strain evidence="3">WWJ-16</strain>
    </source>
</reference>
<feature type="domain" description="TonB C-terminal" evidence="1">
    <location>
        <begin position="36"/>
        <end position="127"/>
    </location>
</feature>
<protein>
    <submittedName>
        <fullName evidence="2">Energy transducer TonB</fullName>
    </submittedName>
</protein>
<evidence type="ECO:0000313" key="3">
    <source>
        <dbReference type="Proteomes" id="UP000289857"/>
    </source>
</evidence>
<proteinExistence type="predicted"/>
<dbReference type="EMBL" id="SBKN01000001">
    <property type="protein sequence ID" value="RXR23867.1"/>
    <property type="molecule type" value="Genomic_DNA"/>
</dbReference>
<dbReference type="OrthoDB" id="1522859at2"/>
<keyword evidence="3" id="KW-1185">Reference proteome</keyword>